<dbReference type="InterPro" id="IPR003961">
    <property type="entry name" value="FN3_dom"/>
</dbReference>
<evidence type="ECO:0000313" key="4">
    <source>
        <dbReference type="Proteomes" id="UP000190961"/>
    </source>
</evidence>
<dbReference type="InterPro" id="IPR032869">
    <property type="entry name" value="WHH_dom_containing"/>
</dbReference>
<dbReference type="InterPro" id="IPR036116">
    <property type="entry name" value="FN3_sf"/>
</dbReference>
<dbReference type="Proteomes" id="UP000190961">
    <property type="component" value="Unassembled WGS sequence"/>
</dbReference>
<evidence type="ECO:0000259" key="2">
    <source>
        <dbReference type="PROSITE" id="PS50853"/>
    </source>
</evidence>
<protein>
    <submittedName>
        <fullName evidence="3">Fibronectin type III domain-containing protein</fullName>
    </submittedName>
</protein>
<keyword evidence="4" id="KW-1185">Reference proteome</keyword>
<dbReference type="Pfam" id="PF14414">
    <property type="entry name" value="WHH"/>
    <property type="match status" value="1"/>
</dbReference>
<gene>
    <name evidence="3" type="ORF">SAMN05660236_0861</name>
</gene>
<sequence>MRMTLKLVIKISALILFVVTCAFNVYAQSYPVQVTVSLKPPYSAFLTDYSEPGSQKFTASFLLRDLNVTDYKGKLRLTIEGVGITIRTKANYVPLSPITLYGGESLTLFGEDLEEYFNPNNLDFAGISRSQYEKGAKLPEGVYRFTLEMLDYNRSTLVSNKGTAVAWVILNDPPLLNLPRNDTKAKIIDPTNIAFTWTPRHTGSPNSAFTTEYIFKLVEIWPATRNPYDAFLSQQPLYEITTSSTQIIYGPAEPALIPGRKYAWQVQAKDIEDRDLFKNQGKSEVYVFQFGDELGTPENFRQDGGNSSVINLRWEPAQNGAAPQQYRVRYKKKNDKDRGVWYESVTDQLWIAIPSLQSDTEYEMQIRAEAKPQYSEYSTLQTIRTDEETTDSYSCGTDGVIQPSTNTNPLFALAPGEVITCRNFKLLIIDVKGSGGNYTGTGWLKVPWFNGAGILSNFSGQVNTDRELVVGGFESVYNQGSPAAKAIDEAHKIGEEPRKTPNTKDNTTAKPDYTVPGTIKSISVNDDGKIVVVDTEGNESTYNQKKEEKTGKVKATVIADSAGNSYTVGEDGKVTKNAGSTTQSGSNNPVVSLSVKDKIVVSILGQFKEEMAAWLRNNGKGGDIDEDVLLASELPVCFKRDAGQIRYIMDEIIPYYEEHPPELVEKIETEKTNKELFDKISKRFNNVNDVDWSKLPSDEQEDSRNVTGIALVDRIAPLVEFYEQAAPLLDQDGYKEAIAKLKAIYNFFKTCNNEGWESYEGEGIIPYCFWRDQNVPSSEYYSNADLPFLSGLVDGGYREAEGLYHLPQLIRDISKIPSKVLYAYTAAYIQCSPGNLVANAEQLDYVLRQLAENEKGTGILDGLVNRADNWWNDYEGQKEELLEYFTKCENAKELRDEIEQLYAIATNWEEIKKLSGQVLQHLNDYWNTLETTNNVGRYERGRLVVPVVSTVMTLGPVVVSKIDKIKNLLKTLRTTSEDNWHKIAQGIGKALGKSVTKTLSYSKLSVNLTSFPVKAMNDDYIDVIVHFSNGKFKTIIEQGGSFVEKSIEVEQLANTLNQIPGDKSIRLLSCNDIATAQELSKQIPTKTLYASDGWVDLFDDGIVKSEYKFKKLLNGDEVAEVSMDGVSKSTKKIRLGNAVASEVKIPADLVNKLSQEGANKLTAWVSKNKIKYKGLINNEAATSIINDLNSKLNNHTILEVIEDTQGRLLVRTETKIYGLHDNVKKQYDIYEYSRPYRKSDYPLSANRLTPDFSTTNSMFPISGNQRNIVRIKMTGRRSGASGDFIEASKKAGMGSIEKPIDVNGVQYTWHHLDDFDPLTGECTMQLVRTADHIKSLPHTGSVNQYEKYNDVTYK</sequence>
<dbReference type="InterPro" id="IPR013783">
    <property type="entry name" value="Ig-like_fold"/>
</dbReference>
<evidence type="ECO:0000313" key="3">
    <source>
        <dbReference type="EMBL" id="SKC47581.1"/>
    </source>
</evidence>
<name>A0A1T5J836_9BACT</name>
<organism evidence="3 4">
    <name type="scientific">Ohtaekwangia koreensis</name>
    <dbReference type="NCBI Taxonomy" id="688867"/>
    <lineage>
        <taxon>Bacteria</taxon>
        <taxon>Pseudomonadati</taxon>
        <taxon>Bacteroidota</taxon>
        <taxon>Cytophagia</taxon>
        <taxon>Cytophagales</taxon>
        <taxon>Fulvivirgaceae</taxon>
        <taxon>Ohtaekwangia</taxon>
    </lineage>
</organism>
<dbReference type="STRING" id="688867.SAMN05660236_0861"/>
<dbReference type="SUPFAM" id="SSF49265">
    <property type="entry name" value="Fibronectin type III"/>
    <property type="match status" value="1"/>
</dbReference>
<dbReference type="PROSITE" id="PS50853">
    <property type="entry name" value="FN3"/>
    <property type="match status" value="1"/>
</dbReference>
<feature type="domain" description="Fibronectin type-III" evidence="2">
    <location>
        <begin position="296"/>
        <end position="388"/>
    </location>
</feature>
<accession>A0A1T5J836</accession>
<dbReference type="Gene3D" id="2.60.40.10">
    <property type="entry name" value="Immunoglobulins"/>
    <property type="match status" value="1"/>
</dbReference>
<dbReference type="EMBL" id="FUZU01000001">
    <property type="protein sequence ID" value="SKC47581.1"/>
    <property type="molecule type" value="Genomic_DNA"/>
</dbReference>
<evidence type="ECO:0000256" key="1">
    <source>
        <dbReference type="SAM" id="MobiDB-lite"/>
    </source>
</evidence>
<dbReference type="Pfam" id="PF00041">
    <property type="entry name" value="fn3"/>
    <property type="match status" value="1"/>
</dbReference>
<reference evidence="3 4" key="1">
    <citation type="submission" date="2017-02" db="EMBL/GenBank/DDBJ databases">
        <authorList>
            <person name="Peterson S.W."/>
        </authorList>
    </citation>
    <scope>NUCLEOTIDE SEQUENCE [LARGE SCALE GENOMIC DNA]</scope>
    <source>
        <strain evidence="3 4">DSM 25262</strain>
    </source>
</reference>
<dbReference type="CDD" id="cd00063">
    <property type="entry name" value="FN3"/>
    <property type="match status" value="1"/>
</dbReference>
<proteinExistence type="predicted"/>
<dbReference type="SMART" id="SM00060">
    <property type="entry name" value="FN3"/>
    <property type="match status" value="2"/>
</dbReference>
<feature type="region of interest" description="Disordered" evidence="1">
    <location>
        <begin position="492"/>
        <end position="514"/>
    </location>
</feature>